<dbReference type="Proteomes" id="UP001320876">
    <property type="component" value="Unassembled WGS sequence"/>
</dbReference>
<evidence type="ECO:0000313" key="3">
    <source>
        <dbReference type="Proteomes" id="UP001320876"/>
    </source>
</evidence>
<feature type="transmembrane region" description="Helical" evidence="1">
    <location>
        <begin position="34"/>
        <end position="52"/>
    </location>
</feature>
<dbReference type="EMBL" id="JAPDDT010000001">
    <property type="protein sequence ID" value="MCW1921080.1"/>
    <property type="molecule type" value="Genomic_DNA"/>
</dbReference>
<keyword evidence="1" id="KW-0472">Membrane</keyword>
<protein>
    <submittedName>
        <fullName evidence="2">Uncharacterized protein</fullName>
    </submittedName>
</protein>
<dbReference type="RefSeq" id="WP_264485189.1">
    <property type="nucleotide sequence ID" value="NZ_JAPDDT010000001.1"/>
</dbReference>
<accession>A0ABT3GCQ2</accession>
<evidence type="ECO:0000313" key="2">
    <source>
        <dbReference type="EMBL" id="MCW1921080.1"/>
    </source>
</evidence>
<organism evidence="2 3">
    <name type="scientific">Luteolibacter arcticus</name>
    <dbReference type="NCBI Taxonomy" id="1581411"/>
    <lineage>
        <taxon>Bacteria</taxon>
        <taxon>Pseudomonadati</taxon>
        <taxon>Verrucomicrobiota</taxon>
        <taxon>Verrucomicrobiia</taxon>
        <taxon>Verrucomicrobiales</taxon>
        <taxon>Verrucomicrobiaceae</taxon>
        <taxon>Luteolibacter</taxon>
    </lineage>
</organism>
<reference evidence="2 3" key="1">
    <citation type="submission" date="2022-10" db="EMBL/GenBank/DDBJ databases">
        <title>Luteolibacter arcticus strain CCTCC AB 2014275, whole genome shotgun sequencing project.</title>
        <authorList>
            <person name="Zhao G."/>
            <person name="Shen L."/>
        </authorList>
    </citation>
    <scope>NUCLEOTIDE SEQUENCE [LARGE SCALE GENOMIC DNA]</scope>
    <source>
        <strain evidence="2 3">CCTCC AB 2014275</strain>
    </source>
</reference>
<keyword evidence="1" id="KW-1133">Transmembrane helix</keyword>
<keyword evidence="1" id="KW-0812">Transmembrane</keyword>
<comment type="caution">
    <text evidence="2">The sequence shown here is derived from an EMBL/GenBank/DDBJ whole genome shotgun (WGS) entry which is preliminary data.</text>
</comment>
<name>A0ABT3GCQ2_9BACT</name>
<sequence>METKKPIRTALCGMGITLATIVATFFAASHVEGGVSPVIPFLSIGLLWVFLFRRDLSSNNGSGID</sequence>
<feature type="transmembrane region" description="Helical" evidence="1">
    <location>
        <begin position="7"/>
        <end position="28"/>
    </location>
</feature>
<keyword evidence="3" id="KW-1185">Reference proteome</keyword>
<gene>
    <name evidence="2" type="ORF">OKA05_00855</name>
</gene>
<evidence type="ECO:0000256" key="1">
    <source>
        <dbReference type="SAM" id="Phobius"/>
    </source>
</evidence>
<proteinExistence type="predicted"/>